<evidence type="ECO:0000256" key="7">
    <source>
        <dbReference type="SAM" id="Phobius"/>
    </source>
</evidence>
<keyword evidence="6 7" id="KW-0472">Membrane</keyword>
<feature type="domain" description="ABC3 transporter permease C-terminal" evidence="8">
    <location>
        <begin position="182"/>
        <end position="303"/>
    </location>
</feature>
<sequence length="314" mass="34226">MEDISHVKKVVARTWGYLPLKIGSVDAAFTLMGLDLDNLLYSNKLPWTIEKGTFLAAGDRHKAVLGSGVALSFDADVGDRLEIEDTLGNKGEFEVVGIFNNTVQVYSTDLVLVSIDDAREFFNYQKDEASDLLIYADSPENADLIAREIVRRFRNVRVLTAKALTNLVEEAFGRRGGTFQAMWLILLVTILLLIWAQSAHISVDVSKEIGILKAVGWQAGEIIEMKMMESLSLSLFGTSAGILAGFVYALMGTPGISGYCLGCASIYPKFPVPVNCDFNSVALLFILGIVPLTAISAIPAWLAGIVDPDETIRK</sequence>
<comment type="subcellular location">
    <subcellularLocation>
        <location evidence="1">Cell membrane</location>
        <topology evidence="1">Multi-pass membrane protein</topology>
    </subcellularLocation>
</comment>
<evidence type="ECO:0000256" key="5">
    <source>
        <dbReference type="ARBA" id="ARBA00022989"/>
    </source>
</evidence>
<comment type="similarity">
    <text evidence="2">Belongs to the ABC-4 integral membrane protein family. LolC/E subfamily.</text>
</comment>
<dbReference type="EMBL" id="FR695872">
    <property type="protein sequence ID" value="CBX29080.1"/>
    <property type="molecule type" value="Genomic_DNA"/>
</dbReference>
<reference evidence="10" key="1">
    <citation type="journal article" date="2011" name="Environ. Microbiol.">
        <title>Genomic insights into the metabolic potential of the polycyclic aromatic hydrocarbon degrading sulfate-reducing Deltaproteobacterium N47.</title>
        <authorList>
            <person name="Bergmann F."/>
            <person name="Selesi D."/>
            <person name="Weinmaier T."/>
            <person name="Tischler P."/>
            <person name="Rattei T."/>
            <person name="Meckenstock R.U."/>
        </authorList>
    </citation>
    <scope>NUCLEOTIDE SEQUENCE</scope>
</reference>
<evidence type="ECO:0000256" key="2">
    <source>
        <dbReference type="ARBA" id="ARBA00005236"/>
    </source>
</evidence>
<evidence type="ECO:0000256" key="3">
    <source>
        <dbReference type="ARBA" id="ARBA00022475"/>
    </source>
</evidence>
<protein>
    <submittedName>
        <fullName evidence="10">Uncharacterized protein</fullName>
    </submittedName>
</protein>
<dbReference type="Pfam" id="PF12704">
    <property type="entry name" value="MacB_PCD"/>
    <property type="match status" value="1"/>
</dbReference>
<dbReference type="GO" id="GO:0098797">
    <property type="term" value="C:plasma membrane protein complex"/>
    <property type="evidence" value="ECO:0007669"/>
    <property type="project" value="TreeGrafter"/>
</dbReference>
<dbReference type="PANTHER" id="PTHR30489:SF0">
    <property type="entry name" value="LIPOPROTEIN-RELEASING SYSTEM TRANSMEMBRANE PROTEIN LOLE"/>
    <property type="match status" value="1"/>
</dbReference>
<name>E1YET6_9BACT</name>
<dbReference type="InterPro" id="IPR025857">
    <property type="entry name" value="MacB_PCD"/>
</dbReference>
<proteinExistence type="inferred from homology"/>
<evidence type="ECO:0000256" key="4">
    <source>
        <dbReference type="ARBA" id="ARBA00022692"/>
    </source>
</evidence>
<evidence type="ECO:0000259" key="8">
    <source>
        <dbReference type="Pfam" id="PF02687"/>
    </source>
</evidence>
<feature type="transmembrane region" description="Helical" evidence="7">
    <location>
        <begin position="281"/>
        <end position="306"/>
    </location>
</feature>
<evidence type="ECO:0000256" key="6">
    <source>
        <dbReference type="ARBA" id="ARBA00023136"/>
    </source>
</evidence>
<dbReference type="GO" id="GO:0044874">
    <property type="term" value="P:lipoprotein localization to outer membrane"/>
    <property type="evidence" value="ECO:0007669"/>
    <property type="project" value="TreeGrafter"/>
</dbReference>
<accession>E1YET6</accession>
<evidence type="ECO:0000256" key="1">
    <source>
        <dbReference type="ARBA" id="ARBA00004651"/>
    </source>
</evidence>
<gene>
    <name evidence="10" type="ORF">N47_J00610</name>
</gene>
<feature type="transmembrane region" description="Helical" evidence="7">
    <location>
        <begin position="181"/>
        <end position="203"/>
    </location>
</feature>
<keyword evidence="5 7" id="KW-1133">Transmembrane helix</keyword>
<evidence type="ECO:0000313" key="10">
    <source>
        <dbReference type="EMBL" id="CBX29080.1"/>
    </source>
</evidence>
<keyword evidence="4 7" id="KW-0812">Transmembrane</keyword>
<dbReference type="Pfam" id="PF02687">
    <property type="entry name" value="FtsX"/>
    <property type="match status" value="1"/>
</dbReference>
<keyword evidence="3" id="KW-1003">Cell membrane</keyword>
<organism evidence="10">
    <name type="scientific">uncultured Desulfobacterium sp</name>
    <dbReference type="NCBI Taxonomy" id="201089"/>
    <lineage>
        <taxon>Bacteria</taxon>
        <taxon>Pseudomonadati</taxon>
        <taxon>Thermodesulfobacteriota</taxon>
        <taxon>Desulfobacteria</taxon>
        <taxon>Desulfobacterales</taxon>
        <taxon>Desulfobacteriaceae</taxon>
        <taxon>Desulfobacterium</taxon>
        <taxon>environmental samples</taxon>
    </lineage>
</organism>
<dbReference type="AlphaFoldDB" id="E1YET6"/>
<feature type="domain" description="MacB-like periplasmic core" evidence="9">
    <location>
        <begin position="4"/>
        <end position="150"/>
    </location>
</feature>
<dbReference type="InterPro" id="IPR003838">
    <property type="entry name" value="ABC3_permease_C"/>
</dbReference>
<evidence type="ECO:0000259" key="9">
    <source>
        <dbReference type="Pfam" id="PF12704"/>
    </source>
</evidence>
<dbReference type="InterPro" id="IPR051447">
    <property type="entry name" value="Lipoprotein-release_system"/>
</dbReference>
<feature type="transmembrane region" description="Helical" evidence="7">
    <location>
        <begin position="231"/>
        <end position="251"/>
    </location>
</feature>
<dbReference type="PANTHER" id="PTHR30489">
    <property type="entry name" value="LIPOPROTEIN-RELEASING SYSTEM TRANSMEMBRANE PROTEIN LOLE"/>
    <property type="match status" value="1"/>
</dbReference>